<dbReference type="KEGG" id="pmrn:116938489"/>
<dbReference type="CTD" id="4255"/>
<dbReference type="PANTHER" id="PTHR46460">
    <property type="entry name" value="METHYLATED-DNA--PROTEIN-CYSTEINE METHYLTRANSFERASE"/>
    <property type="match status" value="1"/>
</dbReference>
<dbReference type="AlphaFoldDB" id="A0AAJ7SLB7"/>
<dbReference type="EC" id="2.1.1.63" evidence="4"/>
<evidence type="ECO:0000256" key="7">
    <source>
        <dbReference type="ARBA" id="ARBA00022679"/>
    </source>
</evidence>
<evidence type="ECO:0000313" key="14">
    <source>
        <dbReference type="Proteomes" id="UP001318040"/>
    </source>
</evidence>
<dbReference type="RefSeq" id="XP_032801506.1">
    <property type="nucleotide sequence ID" value="XM_032945615.1"/>
</dbReference>
<evidence type="ECO:0000256" key="5">
    <source>
        <dbReference type="ARBA" id="ARBA00015377"/>
    </source>
</evidence>
<comment type="catalytic activity">
    <reaction evidence="1">
        <text>a 4-O-methyl-thymidine in DNA + L-cysteinyl-[protein] = a thymidine in DNA + S-methyl-L-cysteinyl-[protein]</text>
        <dbReference type="Rhea" id="RHEA:53428"/>
        <dbReference type="Rhea" id="RHEA-COMP:10131"/>
        <dbReference type="Rhea" id="RHEA-COMP:10132"/>
        <dbReference type="Rhea" id="RHEA-COMP:13555"/>
        <dbReference type="Rhea" id="RHEA-COMP:13556"/>
        <dbReference type="ChEBI" id="CHEBI:29950"/>
        <dbReference type="ChEBI" id="CHEBI:82612"/>
        <dbReference type="ChEBI" id="CHEBI:137386"/>
        <dbReference type="ChEBI" id="CHEBI:137387"/>
        <dbReference type="EC" id="2.1.1.63"/>
    </reaction>
</comment>
<dbReference type="InterPro" id="IPR036388">
    <property type="entry name" value="WH-like_DNA-bd_sf"/>
</dbReference>
<evidence type="ECO:0000256" key="6">
    <source>
        <dbReference type="ARBA" id="ARBA00022603"/>
    </source>
</evidence>
<keyword evidence="6 15" id="KW-0489">Methyltransferase</keyword>
<evidence type="ECO:0000256" key="2">
    <source>
        <dbReference type="ARBA" id="ARBA00003317"/>
    </source>
</evidence>
<evidence type="ECO:0000256" key="8">
    <source>
        <dbReference type="ARBA" id="ARBA00022763"/>
    </source>
</evidence>
<comment type="similarity">
    <text evidence="3">Belongs to the MGMT family.</text>
</comment>
<evidence type="ECO:0000256" key="11">
    <source>
        <dbReference type="ARBA" id="ARBA00031621"/>
    </source>
</evidence>
<dbReference type="InterPro" id="IPR001497">
    <property type="entry name" value="MethylDNA_cys_MeTrfase_AS"/>
</dbReference>
<comment type="catalytic activity">
    <reaction evidence="12">
        <text>a 6-O-methyl-2'-deoxyguanosine in DNA + L-cysteinyl-[protein] = S-methyl-L-cysteinyl-[protein] + a 2'-deoxyguanosine in DNA</text>
        <dbReference type="Rhea" id="RHEA:24000"/>
        <dbReference type="Rhea" id="RHEA-COMP:10131"/>
        <dbReference type="Rhea" id="RHEA-COMP:10132"/>
        <dbReference type="Rhea" id="RHEA-COMP:11367"/>
        <dbReference type="Rhea" id="RHEA-COMP:11368"/>
        <dbReference type="ChEBI" id="CHEBI:29950"/>
        <dbReference type="ChEBI" id="CHEBI:82612"/>
        <dbReference type="ChEBI" id="CHEBI:85445"/>
        <dbReference type="ChEBI" id="CHEBI:85448"/>
        <dbReference type="EC" id="2.1.1.63"/>
    </reaction>
</comment>
<gene>
    <name evidence="15" type="primary">MGMT</name>
</gene>
<dbReference type="InterPro" id="IPR036217">
    <property type="entry name" value="MethylDNA_cys_MeTrfase_DNAb"/>
</dbReference>
<dbReference type="GO" id="GO:0006281">
    <property type="term" value="P:DNA repair"/>
    <property type="evidence" value="ECO:0007669"/>
    <property type="project" value="UniProtKB-KW"/>
</dbReference>
<dbReference type="Proteomes" id="UP001318040">
    <property type="component" value="Unplaced"/>
</dbReference>
<reference evidence="15" key="1">
    <citation type="submission" date="2025-08" db="UniProtKB">
        <authorList>
            <consortium name="RefSeq"/>
        </authorList>
    </citation>
    <scope>IDENTIFICATION</scope>
    <source>
        <tissue evidence="15">Sperm</tissue>
    </source>
</reference>
<evidence type="ECO:0000256" key="3">
    <source>
        <dbReference type="ARBA" id="ARBA00008711"/>
    </source>
</evidence>
<keyword evidence="14" id="KW-1185">Reference proteome</keyword>
<evidence type="ECO:0000256" key="9">
    <source>
        <dbReference type="ARBA" id="ARBA00023204"/>
    </source>
</evidence>
<dbReference type="Gene3D" id="1.10.10.10">
    <property type="entry name" value="Winged helix-like DNA-binding domain superfamily/Winged helix DNA-binding domain"/>
    <property type="match status" value="1"/>
</dbReference>
<dbReference type="NCBIfam" id="TIGR00589">
    <property type="entry name" value="ogt"/>
    <property type="match status" value="1"/>
</dbReference>
<keyword evidence="7" id="KW-0808">Transferase</keyword>
<evidence type="ECO:0000256" key="12">
    <source>
        <dbReference type="ARBA" id="ARBA00049348"/>
    </source>
</evidence>
<keyword evidence="9" id="KW-0234">DNA repair</keyword>
<accession>A0AAJ7SLB7</accession>
<dbReference type="SUPFAM" id="SSF46767">
    <property type="entry name" value="Methylated DNA-protein cysteine methyltransferase, C-terminal domain"/>
    <property type="match status" value="1"/>
</dbReference>
<name>A0AAJ7SLB7_PETMA</name>
<organism evidence="14 15">
    <name type="scientific">Petromyzon marinus</name>
    <name type="common">Sea lamprey</name>
    <dbReference type="NCBI Taxonomy" id="7757"/>
    <lineage>
        <taxon>Eukaryota</taxon>
        <taxon>Metazoa</taxon>
        <taxon>Chordata</taxon>
        <taxon>Craniata</taxon>
        <taxon>Vertebrata</taxon>
        <taxon>Cyclostomata</taxon>
        <taxon>Hyperoartia</taxon>
        <taxon>Petromyzontiformes</taxon>
        <taxon>Petromyzontidae</taxon>
        <taxon>Petromyzon</taxon>
    </lineage>
</organism>
<dbReference type="PROSITE" id="PS00374">
    <property type="entry name" value="MGMT"/>
    <property type="match status" value="1"/>
</dbReference>
<dbReference type="InterPro" id="IPR014048">
    <property type="entry name" value="MethylDNA_cys_MeTrfase_DNA-bd"/>
</dbReference>
<evidence type="ECO:0000256" key="4">
    <source>
        <dbReference type="ARBA" id="ARBA00011918"/>
    </source>
</evidence>
<dbReference type="Pfam" id="PF01035">
    <property type="entry name" value="DNA_binding_1"/>
    <property type="match status" value="1"/>
</dbReference>
<evidence type="ECO:0000256" key="1">
    <source>
        <dbReference type="ARBA" id="ARBA00001286"/>
    </source>
</evidence>
<dbReference type="GO" id="GO:0003908">
    <property type="term" value="F:methylated-DNA-[protein]-cysteine S-methyltransferase activity"/>
    <property type="evidence" value="ECO:0007669"/>
    <property type="project" value="UniProtKB-EC"/>
</dbReference>
<comment type="function">
    <text evidence="2">Involved in the cellular defense against the biological effects of O6-methylguanine (O6-MeG) and O4-methylthymine (O4-MeT) in DNA. Repairs the methylated nucleobase in DNA by stoichiometrically transferring the methyl group to a cysteine residue in the enzyme. This is a suicide reaction: the enzyme is irreversibly inactivated.</text>
</comment>
<evidence type="ECO:0000256" key="10">
    <source>
        <dbReference type="ARBA" id="ARBA00030795"/>
    </source>
</evidence>
<dbReference type="GO" id="GO:0005654">
    <property type="term" value="C:nucleoplasm"/>
    <property type="evidence" value="ECO:0007669"/>
    <property type="project" value="TreeGrafter"/>
</dbReference>
<feature type="domain" description="Methylated-DNA-[protein]-cysteine S-methyltransferase DNA binding" evidence="13">
    <location>
        <begin position="154"/>
        <end position="228"/>
    </location>
</feature>
<dbReference type="PANTHER" id="PTHR46460:SF1">
    <property type="entry name" value="METHYLATED-DNA--PROTEIN-CYSTEINE METHYLTRANSFERASE"/>
    <property type="match status" value="1"/>
</dbReference>
<keyword evidence="8" id="KW-0227">DNA damage</keyword>
<dbReference type="Gene3D" id="3.30.160.70">
    <property type="entry name" value="Methylated DNA-protein cysteine methyltransferase domain"/>
    <property type="match status" value="1"/>
</dbReference>
<sequence length="237" mass="24043">MGPMRAKRVCCAGPVGQATLHVLVPGPGGSAAAAAAVRVRVEACALGVHAVLLSGSGSFPADYKTRPGALKVSVSEATPTTTTATAAAAAAAAATTMALGGAEWEAVSWQLAGCTSWLCGYFQRPAEAGHEEAPALHLPGLAPDGFTNLLYRTLTREVCVGRTVTYGGLAELAGASRTAARAVGNAMRHNPVPLLVPCHRVVPAQGGSGSFQGRLSSQLKAWLLRHEQGTDAPTSGP</sequence>
<dbReference type="CDD" id="cd06445">
    <property type="entry name" value="ATase"/>
    <property type="match status" value="1"/>
</dbReference>
<evidence type="ECO:0000313" key="15">
    <source>
        <dbReference type="RefSeq" id="XP_032801506.1"/>
    </source>
</evidence>
<evidence type="ECO:0000259" key="13">
    <source>
        <dbReference type="Pfam" id="PF01035"/>
    </source>
</evidence>
<dbReference type="FunFam" id="1.10.10.10:FF:000214">
    <property type="entry name" value="Methylated-DNA--protein-cysteine methyltransferase"/>
    <property type="match status" value="1"/>
</dbReference>
<proteinExistence type="inferred from homology"/>
<protein>
    <recommendedName>
        <fullName evidence="5">Methylated-DNA--protein-cysteine methyltransferase</fullName>
        <ecNumber evidence="4">2.1.1.63</ecNumber>
    </recommendedName>
    <alternativeName>
        <fullName evidence="10">6-O-methylguanine-DNA methyltransferase</fullName>
    </alternativeName>
    <alternativeName>
        <fullName evidence="11">O-6-methylguanine-DNA-alkyltransferase</fullName>
    </alternativeName>
</protein>
<dbReference type="GO" id="GO:0032259">
    <property type="term" value="P:methylation"/>
    <property type="evidence" value="ECO:0007669"/>
    <property type="project" value="UniProtKB-KW"/>
</dbReference>